<keyword evidence="1" id="KW-0343">GTPase activation</keyword>
<evidence type="ECO:0000313" key="5">
    <source>
        <dbReference type="EMBL" id="KAG5484051.1"/>
    </source>
</evidence>
<feature type="compositionally biased region" description="Acidic residues" evidence="4">
    <location>
        <begin position="1"/>
        <end position="10"/>
    </location>
</feature>
<evidence type="ECO:0000313" key="6">
    <source>
        <dbReference type="Proteomes" id="UP000673552"/>
    </source>
</evidence>
<dbReference type="RefSeq" id="XP_067180291.1">
    <property type="nucleotide sequence ID" value="XM_067323340.1"/>
</dbReference>
<dbReference type="Gene3D" id="3.80.10.10">
    <property type="entry name" value="Ribonuclease Inhibitor"/>
    <property type="match status" value="1"/>
</dbReference>
<feature type="region of interest" description="Disordered" evidence="4">
    <location>
        <begin position="220"/>
        <end position="387"/>
    </location>
</feature>
<keyword evidence="6" id="KW-1185">Reference proteome</keyword>
<sequence>MSTCEEDESLDVMGRSSGVGHTGVASLETIMQSLNRRYEVYQRRRTAMTPFDSPGEPSMFVPPTPHSILGDSTMVSGISVNGGGSVSGGGGAAAPHPLMKSHESARESTVASRARPAPYWEERELYIVAEDLCCCLNGGVNYRGLCEQYQRALEVVLTLVREDVQLCMSGDLELVPASMVTSFLAKIKGLLKESKRMLDEAGVNVLPRLAAMMERIPSNSSSVSVSSGGASHASLHTGHNSPAAASANRGGATPPSGSMAHTVGRTPHSSTAFNGRPTGAAVGCATSHSGHLPSQHTQLYSSVSSCRQPMSAGMHGDSSRDGGADGGNAAAVGRRPPPAPPSRAHIGSPDHGHLLLGHSGSSSGNGLPRQPQPPVVSSSSSHLHSTASCRAMPRLSAVVDHAFDGRAGAGGEDASAAEARSSHEGGGSILRSGSSYLNSVSSGTAPTPATSGKPSPIAPAGRLPQRKALLPPATAPVKCRATAESTSPAPVTPLSAGGASGEQRNTHGVVSDGVVSSGSIAQAKADLAAAKTLGDNAKDVVAASAPVRDRLRHLEVIYGEHYSMDGMAMLTDALGVVFTREYDQGHSKPLQEAFAAFQRDVNSKAMPALQSHESLQLRMTGREPLRSSYLASCLAHRVRPNNTILEHLKHIDEDRSLETMRLGGLRLGERGVAAFVESVVPRLYRLRQLDLSDNDINDGALETLLRSLRCHPSLEHLNLSRNPLTDGALPWLSRIIQTLPRLSELLLQSCAMEPATRGMVEAEVMALGTCAMSATAKRNSLQSLSRVGALTILPTRIAAASAPRPAFSYGRPRPASPMGERRSGSPKSVVRAESVPCGRSQKIDGDGKELKATFPRGMGVILQPIWPGPTALSPESLSARSPPGSDAEGRASK</sequence>
<dbReference type="Proteomes" id="UP000673552">
    <property type="component" value="Chromosome 13"/>
</dbReference>
<dbReference type="InterPro" id="IPR032675">
    <property type="entry name" value="LRR_dom_sf"/>
</dbReference>
<protein>
    <submittedName>
        <fullName evidence="5">Uncharacterized protein</fullName>
    </submittedName>
</protein>
<feature type="compositionally biased region" description="Polar residues" evidence="4">
    <location>
        <begin position="443"/>
        <end position="453"/>
    </location>
</feature>
<dbReference type="GO" id="GO:0005634">
    <property type="term" value="C:nucleus"/>
    <property type="evidence" value="ECO:0007669"/>
    <property type="project" value="TreeGrafter"/>
</dbReference>
<dbReference type="SMART" id="SM00368">
    <property type="entry name" value="LRR_RI"/>
    <property type="match status" value="3"/>
</dbReference>
<keyword evidence="3" id="KW-0677">Repeat</keyword>
<accession>A0A836GZC5</accession>
<dbReference type="OrthoDB" id="120976at2759"/>
<feature type="region of interest" description="Disordered" evidence="4">
    <location>
        <begin position="408"/>
        <end position="511"/>
    </location>
</feature>
<dbReference type="GO" id="GO:0005829">
    <property type="term" value="C:cytosol"/>
    <property type="evidence" value="ECO:0007669"/>
    <property type="project" value="TreeGrafter"/>
</dbReference>
<feature type="compositionally biased region" description="Low complexity" evidence="4">
    <location>
        <begin position="432"/>
        <end position="442"/>
    </location>
</feature>
<comment type="caution">
    <text evidence="5">The sequence shown here is derived from an EMBL/GenBank/DDBJ whole genome shotgun (WGS) entry which is preliminary data.</text>
</comment>
<dbReference type="InterPro" id="IPR027038">
    <property type="entry name" value="RanGap"/>
</dbReference>
<evidence type="ECO:0000256" key="3">
    <source>
        <dbReference type="ARBA" id="ARBA00022737"/>
    </source>
</evidence>
<feature type="compositionally biased region" description="Basic and acidic residues" evidence="4">
    <location>
        <begin position="841"/>
        <end position="851"/>
    </location>
</feature>
<feature type="compositionally biased region" description="Polar residues" evidence="4">
    <location>
        <begin position="286"/>
        <end position="308"/>
    </location>
</feature>
<dbReference type="GO" id="GO:0006913">
    <property type="term" value="P:nucleocytoplasmic transport"/>
    <property type="evidence" value="ECO:0007669"/>
    <property type="project" value="TreeGrafter"/>
</dbReference>
<organism evidence="5 6">
    <name type="scientific">Leishmania martiniquensis</name>
    <dbReference type="NCBI Taxonomy" id="1580590"/>
    <lineage>
        <taxon>Eukaryota</taxon>
        <taxon>Discoba</taxon>
        <taxon>Euglenozoa</taxon>
        <taxon>Kinetoplastea</taxon>
        <taxon>Metakinetoplastina</taxon>
        <taxon>Trypanosomatida</taxon>
        <taxon>Trypanosomatidae</taxon>
        <taxon>Leishmaniinae</taxon>
        <taxon>Leishmania</taxon>
    </lineage>
</organism>
<feature type="compositionally biased region" description="Low complexity" evidence="4">
    <location>
        <begin position="354"/>
        <end position="385"/>
    </location>
</feature>
<dbReference type="SUPFAM" id="SSF52047">
    <property type="entry name" value="RNI-like"/>
    <property type="match status" value="1"/>
</dbReference>
<proteinExistence type="predicted"/>
<dbReference type="PANTHER" id="PTHR24113:SF12">
    <property type="entry name" value="RAN GTPASE-ACTIVATING PROTEIN 1"/>
    <property type="match status" value="1"/>
</dbReference>
<dbReference type="PROSITE" id="PS51450">
    <property type="entry name" value="LRR"/>
    <property type="match status" value="1"/>
</dbReference>
<feature type="compositionally biased region" description="Low complexity" evidence="4">
    <location>
        <begin position="220"/>
        <end position="234"/>
    </location>
</feature>
<feature type="region of interest" description="Disordered" evidence="4">
    <location>
        <begin position="86"/>
        <end position="113"/>
    </location>
</feature>
<feature type="region of interest" description="Disordered" evidence="4">
    <location>
        <begin position="864"/>
        <end position="893"/>
    </location>
</feature>
<dbReference type="GeneID" id="92515852"/>
<dbReference type="EMBL" id="JAFEUZ010000013">
    <property type="protein sequence ID" value="KAG5484051.1"/>
    <property type="molecule type" value="Genomic_DNA"/>
</dbReference>
<dbReference type="GO" id="GO:0005096">
    <property type="term" value="F:GTPase activator activity"/>
    <property type="evidence" value="ECO:0007669"/>
    <property type="project" value="UniProtKB-KW"/>
</dbReference>
<dbReference type="InterPro" id="IPR001611">
    <property type="entry name" value="Leu-rich_rpt"/>
</dbReference>
<dbReference type="AlphaFoldDB" id="A0A836GZC5"/>
<feature type="region of interest" description="Disordered" evidence="4">
    <location>
        <begin position="1"/>
        <end position="21"/>
    </location>
</feature>
<evidence type="ECO:0000256" key="4">
    <source>
        <dbReference type="SAM" id="MobiDB-lite"/>
    </source>
</evidence>
<reference evidence="5 6" key="1">
    <citation type="submission" date="2021-03" db="EMBL/GenBank/DDBJ databases">
        <title>Leishmania (Mundinia) martiniquensis Genome sequencing and assembly.</title>
        <authorList>
            <person name="Almutairi H."/>
            <person name="Gatherer D."/>
        </authorList>
    </citation>
    <scope>NUCLEOTIDE SEQUENCE [LARGE SCALE GENOMIC DNA]</scope>
    <source>
        <strain evidence="5">LSCM1</strain>
    </source>
</reference>
<evidence type="ECO:0000256" key="1">
    <source>
        <dbReference type="ARBA" id="ARBA00022468"/>
    </source>
</evidence>
<feature type="region of interest" description="Disordered" evidence="4">
    <location>
        <begin position="803"/>
        <end position="851"/>
    </location>
</feature>
<keyword evidence="2" id="KW-0433">Leucine-rich repeat</keyword>
<dbReference type="GO" id="GO:0031267">
    <property type="term" value="F:small GTPase binding"/>
    <property type="evidence" value="ECO:0007669"/>
    <property type="project" value="TreeGrafter"/>
</dbReference>
<dbReference type="KEGG" id="lmat:92515852"/>
<dbReference type="PANTHER" id="PTHR24113">
    <property type="entry name" value="RAN GTPASE-ACTIVATING PROTEIN 1"/>
    <property type="match status" value="1"/>
</dbReference>
<evidence type="ECO:0000256" key="2">
    <source>
        <dbReference type="ARBA" id="ARBA00022614"/>
    </source>
</evidence>
<dbReference type="GO" id="GO:0048471">
    <property type="term" value="C:perinuclear region of cytoplasm"/>
    <property type="evidence" value="ECO:0007669"/>
    <property type="project" value="TreeGrafter"/>
</dbReference>
<name>A0A836GZC5_9TRYP</name>
<gene>
    <name evidence="5" type="ORF">LSCM1_05905</name>
</gene>